<dbReference type="EMBL" id="PNHK01000001">
    <property type="protein sequence ID" value="PMD06022.1"/>
    <property type="molecule type" value="Genomic_DNA"/>
</dbReference>
<dbReference type="GO" id="GO:0016020">
    <property type="term" value="C:membrane"/>
    <property type="evidence" value="ECO:0007669"/>
    <property type="project" value="UniProtKB-SubCell"/>
</dbReference>
<dbReference type="InterPro" id="IPR031553">
    <property type="entry name" value="tRNA-synt_2_TM"/>
</dbReference>
<sequence>MTQRTSPRKTEVLARVFIWLYVLAAVWTTLTIPIRLSNVADAGYILFSLFTVPAEPSLVAVVFLIAVATTAARRLRIAHTAMLVVASLGVLASVLNTSAVISLGPNSELHISVTSPLDALFFSLPFRIAGFVLNVVSLILIIMMRPAFPGRIRKANFLKALGILLSGLAVSFVVALIASSLTPVGVGAWSDRLTFALSAAFGSTSGLSAITDGQHPTTFIVFYICGAISAIALIWALIVMFRIKAKPATVSPDEELEIRRLVLDFGDLDSLSYFATRRDKSAVFSPDRKAAVLYGAVGNVFVASGDPVGDPASWPHAIQSWHSHCRSVGARPVVLACSQDSARLYRALGLAIVAIGDEAVVNTADFNISSPALADIRKTIRRMNREGITAKVARVRDLPADLVTQLENCRDAWRNHEVERGFSMALGRMGDPADSNSVIALACDSSGYPIGFLSFVPWGRNGLSLDVMVHSPTAVPGVTDFLVAQTALQGREIGIKQISLNFAVFRDVFVATDELRAGPLTRASDKLLKVASRSFQIESLYRANQKYQPQWSPRWVAFDDTMVAFHALYSMGVAEGFIPPPSLRAILAWMWASITQTTPTPLFGAQPTITSADFLNRVKELDEEFIRPPSPQYTWSPQQRHRIDHKLALESAGVETYPVEGPVSTTSVLDLNAQNRPVPAPGTLTHAEVTIRGRVRSRRRFGGLVFMDVEQDGAFVQTVWDRSEVSDWHVGLLDVGDFVSVTGRVGTTDHGELSVFVKQATVLAKAIRPTPALGHPVGEEERRTNRSLDLLTDVEARDILVARSSAIRSLRDTLHAQSYMEVETPMLHTVHGGAAARPFTTHINAYDMDLSLRIAPELYLKRLMVGGMDRIFEIGRNFRNEGVDATHNPEFTSLEAYASGLTYHDMERLTIALIENAARAVNSEPVAKYRDASGKVQELYLPGSWRSMTIHEAVSHAVGQELTLDTSPEVYLAECARAGIEVPTDASQAYMLMELYDELVEKQTVEPTFYYDFPAEKSPLARPGRRDSRVSEQWDLVAFGMEVGTAYSELIDPMIQRQRLTEQSLAAAAGDPEAMEVDEAFLTALEMGAPPMGGLGLGVDRVVMMLTATTIRQTLTFPFLKPTGS</sequence>
<evidence type="ECO:0000256" key="3">
    <source>
        <dbReference type="ARBA" id="ARBA00022692"/>
    </source>
</evidence>
<keyword evidence="7" id="KW-0030">Aminoacyl-tRNA synthetase</keyword>
<dbReference type="Gene3D" id="3.30.930.10">
    <property type="entry name" value="Bira Bifunctional Protein, Domain 2"/>
    <property type="match status" value="1"/>
</dbReference>
<comment type="subcellular location">
    <subcellularLocation>
        <location evidence="1">Membrane</location>
        <topology evidence="1">Multi-pass membrane protein</topology>
    </subcellularLocation>
</comment>
<comment type="caution">
    <text evidence="10">The sequence shown here is derived from an EMBL/GenBank/DDBJ whole genome shotgun (WGS) entry which is preliminary data.</text>
</comment>
<evidence type="ECO:0000313" key="10">
    <source>
        <dbReference type="EMBL" id="PMD06022.1"/>
    </source>
</evidence>
<dbReference type="PROSITE" id="PS50862">
    <property type="entry name" value="AA_TRNA_LIGASE_II"/>
    <property type="match status" value="1"/>
</dbReference>
<dbReference type="NCBIfam" id="NF001756">
    <property type="entry name" value="PRK00484.1"/>
    <property type="match status" value="1"/>
</dbReference>
<dbReference type="Proteomes" id="UP000235598">
    <property type="component" value="Unassembled WGS sequence"/>
</dbReference>
<accession>A0A2N6VPH3</accession>
<gene>
    <name evidence="10" type="ORF">CJ199_01060</name>
</gene>
<keyword evidence="2 10" id="KW-0436">Ligase</keyword>
<evidence type="ECO:0000256" key="6">
    <source>
        <dbReference type="ARBA" id="ARBA00022989"/>
    </source>
</evidence>
<feature type="transmembrane region" description="Helical" evidence="8">
    <location>
        <begin position="218"/>
        <end position="241"/>
    </location>
</feature>
<evidence type="ECO:0000256" key="7">
    <source>
        <dbReference type="ARBA" id="ARBA00023146"/>
    </source>
</evidence>
<dbReference type="GO" id="GO:0005829">
    <property type="term" value="C:cytosol"/>
    <property type="evidence" value="ECO:0007669"/>
    <property type="project" value="TreeGrafter"/>
</dbReference>
<evidence type="ECO:0000256" key="5">
    <source>
        <dbReference type="ARBA" id="ARBA00022840"/>
    </source>
</evidence>
<organism evidence="10 11">
    <name type="scientific">Brevibacterium paucivorans</name>
    <dbReference type="NCBI Taxonomy" id="170994"/>
    <lineage>
        <taxon>Bacteria</taxon>
        <taxon>Bacillati</taxon>
        <taxon>Actinomycetota</taxon>
        <taxon>Actinomycetes</taxon>
        <taxon>Micrococcales</taxon>
        <taxon>Brevibacteriaceae</taxon>
        <taxon>Brevibacterium</taxon>
    </lineage>
</organism>
<dbReference type="Gene3D" id="2.40.50.140">
    <property type="entry name" value="Nucleic acid-binding proteins"/>
    <property type="match status" value="1"/>
</dbReference>
<proteinExistence type="predicted"/>
<dbReference type="PANTHER" id="PTHR42918">
    <property type="entry name" value="LYSYL-TRNA SYNTHETASE"/>
    <property type="match status" value="1"/>
</dbReference>
<dbReference type="InterPro" id="IPR024320">
    <property type="entry name" value="LPG_synthase_C"/>
</dbReference>
<dbReference type="GO" id="GO:0004824">
    <property type="term" value="F:lysine-tRNA ligase activity"/>
    <property type="evidence" value="ECO:0007669"/>
    <property type="project" value="InterPro"/>
</dbReference>
<dbReference type="OrthoDB" id="9801152at2"/>
<keyword evidence="3 8" id="KW-0812">Transmembrane</keyword>
<dbReference type="InterPro" id="IPR018149">
    <property type="entry name" value="Lys-tRNA-synth_II_C"/>
</dbReference>
<evidence type="ECO:0000256" key="8">
    <source>
        <dbReference type="SAM" id="Phobius"/>
    </source>
</evidence>
<feature type="transmembrane region" description="Helical" evidence="8">
    <location>
        <begin position="156"/>
        <end position="181"/>
    </location>
</feature>
<feature type="transmembrane region" description="Helical" evidence="8">
    <location>
        <begin position="193"/>
        <end position="211"/>
    </location>
</feature>
<dbReference type="InterPro" id="IPR045864">
    <property type="entry name" value="aa-tRNA-synth_II/BPL/LPL"/>
</dbReference>
<keyword evidence="5" id="KW-0067">ATP-binding</keyword>
<dbReference type="PANTHER" id="PTHR42918:SF15">
    <property type="entry name" value="LYSINE--TRNA LIGASE, CHLOROPLASTIC_MITOCHONDRIAL"/>
    <property type="match status" value="1"/>
</dbReference>
<evidence type="ECO:0000259" key="9">
    <source>
        <dbReference type="PROSITE" id="PS50862"/>
    </source>
</evidence>
<keyword evidence="4" id="KW-0547">Nucleotide-binding</keyword>
<dbReference type="AlphaFoldDB" id="A0A2N6VPH3"/>
<evidence type="ECO:0000313" key="11">
    <source>
        <dbReference type="Proteomes" id="UP000235598"/>
    </source>
</evidence>
<dbReference type="InterPro" id="IPR006195">
    <property type="entry name" value="aa-tRNA-synth_II"/>
</dbReference>
<dbReference type="GO" id="GO:0005524">
    <property type="term" value="F:ATP binding"/>
    <property type="evidence" value="ECO:0007669"/>
    <property type="project" value="UniProtKB-KW"/>
</dbReference>
<feature type="transmembrane region" description="Helical" evidence="8">
    <location>
        <begin position="12"/>
        <end position="32"/>
    </location>
</feature>
<dbReference type="Pfam" id="PF09924">
    <property type="entry name" value="LPG_synthase_C"/>
    <property type="match status" value="1"/>
</dbReference>
<dbReference type="InterPro" id="IPR004364">
    <property type="entry name" value="Aa-tRNA-synt_II"/>
</dbReference>
<feature type="transmembrane region" description="Helical" evidence="8">
    <location>
        <begin position="44"/>
        <end position="68"/>
    </location>
</feature>
<evidence type="ECO:0000256" key="4">
    <source>
        <dbReference type="ARBA" id="ARBA00022741"/>
    </source>
</evidence>
<dbReference type="GO" id="GO:0006430">
    <property type="term" value="P:lysyl-tRNA aminoacylation"/>
    <property type="evidence" value="ECO:0007669"/>
    <property type="project" value="InterPro"/>
</dbReference>
<dbReference type="NCBIfam" id="NF002821">
    <property type="entry name" value="PRK02983.1"/>
    <property type="match status" value="1"/>
</dbReference>
<dbReference type="SUPFAM" id="SSF50249">
    <property type="entry name" value="Nucleic acid-binding proteins"/>
    <property type="match status" value="1"/>
</dbReference>
<dbReference type="SUPFAM" id="SSF55681">
    <property type="entry name" value="Class II aaRS and biotin synthetases"/>
    <property type="match status" value="1"/>
</dbReference>
<feature type="domain" description="Aminoacyl-transfer RNA synthetases class-II family profile" evidence="9">
    <location>
        <begin position="803"/>
        <end position="1122"/>
    </location>
</feature>
<reference evidence="10 11" key="1">
    <citation type="submission" date="2017-09" db="EMBL/GenBank/DDBJ databases">
        <title>Bacterial strain isolated from the female urinary microbiota.</title>
        <authorList>
            <person name="Thomas-White K."/>
            <person name="Kumar N."/>
            <person name="Forster S."/>
            <person name="Putonti C."/>
            <person name="Lawley T."/>
            <person name="Wolfe A.J."/>
        </authorList>
    </citation>
    <scope>NUCLEOTIDE SEQUENCE [LARGE SCALE GENOMIC DNA]</scope>
    <source>
        <strain evidence="10 11">UMB1301</strain>
    </source>
</reference>
<protein>
    <submittedName>
        <fullName evidence="10">Bifunctional lysylphosphatidylglycerol synthetase/lysine--tRNA ligase LysX</fullName>
    </submittedName>
</protein>
<dbReference type="Pfam" id="PF01336">
    <property type="entry name" value="tRNA_anti-codon"/>
    <property type="match status" value="1"/>
</dbReference>
<evidence type="ECO:0000256" key="2">
    <source>
        <dbReference type="ARBA" id="ARBA00022598"/>
    </source>
</evidence>
<dbReference type="Pfam" id="PF00152">
    <property type="entry name" value="tRNA-synt_2"/>
    <property type="match status" value="1"/>
</dbReference>
<evidence type="ECO:0000256" key="1">
    <source>
        <dbReference type="ARBA" id="ARBA00004141"/>
    </source>
</evidence>
<dbReference type="RefSeq" id="WP_102237677.1">
    <property type="nucleotide sequence ID" value="NZ_PNHK01000001.1"/>
</dbReference>
<name>A0A2N6VPH3_9MICO</name>
<feature type="transmembrane region" description="Helical" evidence="8">
    <location>
        <begin position="80"/>
        <end position="104"/>
    </location>
</feature>
<dbReference type="PRINTS" id="PR00982">
    <property type="entry name" value="TRNASYNTHLYS"/>
</dbReference>
<keyword evidence="6 8" id="KW-1133">Transmembrane helix</keyword>
<dbReference type="InterPro" id="IPR012340">
    <property type="entry name" value="NA-bd_OB-fold"/>
</dbReference>
<dbReference type="GO" id="GO:0000049">
    <property type="term" value="F:tRNA binding"/>
    <property type="evidence" value="ECO:0007669"/>
    <property type="project" value="TreeGrafter"/>
</dbReference>
<dbReference type="Pfam" id="PF16995">
    <property type="entry name" value="tRNA-synt_2_TM"/>
    <property type="match status" value="1"/>
</dbReference>
<keyword evidence="8" id="KW-0472">Membrane</keyword>
<feature type="transmembrane region" description="Helical" evidence="8">
    <location>
        <begin position="124"/>
        <end position="144"/>
    </location>
</feature>
<dbReference type="InterPro" id="IPR004365">
    <property type="entry name" value="NA-bd_OB_tRNA"/>
</dbReference>